<comment type="subcellular location">
    <subcellularLocation>
        <location evidence="1">Cell membrane</location>
        <topology evidence="1">Multi-pass membrane protein</topology>
    </subcellularLocation>
</comment>
<name>A0ABP8ATZ9_9ACTN</name>
<feature type="domain" description="ABC transporter" evidence="8">
    <location>
        <begin position="348"/>
        <end position="583"/>
    </location>
</feature>
<keyword evidence="2 7" id="KW-0812">Transmembrane</keyword>
<dbReference type="Pfam" id="PF00664">
    <property type="entry name" value="ABC_membrane"/>
    <property type="match status" value="1"/>
</dbReference>
<dbReference type="SUPFAM" id="SSF90123">
    <property type="entry name" value="ABC transporter transmembrane region"/>
    <property type="match status" value="1"/>
</dbReference>
<sequence length="587" mass="62060">MTATTTVALDPPGGSRFRPLLALLGPHRPLLLIATASGIAHHLVVLASAGVGAWVVSRAITGATPGDLRGGLIALGLLLPFLALTPWLESYLAHVAAFRVLADVRGRVYAAFERLAPGYLLQRRSGDLGSAAISDVEQLELWFAHTLSPLISAVTVPVAALSALAVFHPALAAALAPALILLALLPAWLRKRAATQGVRLRAELGEFNAEAVDTLQGLRELLTSGAGARQLDRLGEQNRRLLEAKLAHGRRSGLEHAATNAATTLGMLAVLVTAALLTSAGSLRPALFPVAVVLAATTFAPVIAVTDVARDLNLVIAAGDRIMTILNTPAPVTDRVTAPPPGPIEPHVRFEGVRFRYGPDLPEALADVSFDIAPGETVALVGRSGAGKSTCASLLTRMWDVTTGTITVGGHDIRDFPQDDLRRLITLVPQDVYLFNISLRDNIRLGRPEATDEEVEAAARAAHAHEFVTGLPDGYDTLPGELGARLSGGQRQRVAIARALLKDAPILIMDEAVSNLDAESEQEVAAAMTEARRDRTTLVIAHRLSTIRTADRVVVLEDGQVAEAGTHTELLATHGAYTRLLATQLTD</sequence>
<protein>
    <submittedName>
        <fullName evidence="10">ABC transporter ATP-binding protein</fullName>
    </submittedName>
</protein>
<dbReference type="InterPro" id="IPR003593">
    <property type="entry name" value="AAA+_ATPase"/>
</dbReference>
<keyword evidence="4 10" id="KW-0067">ATP-binding</keyword>
<evidence type="ECO:0000256" key="2">
    <source>
        <dbReference type="ARBA" id="ARBA00022692"/>
    </source>
</evidence>
<keyword evidence="3" id="KW-0547">Nucleotide-binding</keyword>
<reference evidence="11" key="1">
    <citation type="journal article" date="2019" name="Int. J. Syst. Evol. Microbiol.">
        <title>The Global Catalogue of Microorganisms (GCM) 10K type strain sequencing project: providing services to taxonomists for standard genome sequencing and annotation.</title>
        <authorList>
            <consortium name="The Broad Institute Genomics Platform"/>
            <consortium name="The Broad Institute Genome Sequencing Center for Infectious Disease"/>
            <person name="Wu L."/>
            <person name="Ma J."/>
        </authorList>
    </citation>
    <scope>NUCLEOTIDE SEQUENCE [LARGE SCALE GENOMIC DNA]</scope>
    <source>
        <strain evidence="11">JCM 17388</strain>
    </source>
</reference>
<comment type="caution">
    <text evidence="10">The sequence shown here is derived from an EMBL/GenBank/DDBJ whole genome shotgun (WGS) entry which is preliminary data.</text>
</comment>
<dbReference type="InterPro" id="IPR039421">
    <property type="entry name" value="Type_1_exporter"/>
</dbReference>
<evidence type="ECO:0000259" key="8">
    <source>
        <dbReference type="PROSITE" id="PS50893"/>
    </source>
</evidence>
<dbReference type="EMBL" id="BAABAQ010000004">
    <property type="protein sequence ID" value="GAA4190154.1"/>
    <property type="molecule type" value="Genomic_DNA"/>
</dbReference>
<dbReference type="InterPro" id="IPR017871">
    <property type="entry name" value="ABC_transporter-like_CS"/>
</dbReference>
<evidence type="ECO:0000256" key="6">
    <source>
        <dbReference type="ARBA" id="ARBA00023136"/>
    </source>
</evidence>
<gene>
    <name evidence="10" type="ORF">GCM10022252_27990</name>
</gene>
<evidence type="ECO:0000256" key="1">
    <source>
        <dbReference type="ARBA" id="ARBA00004651"/>
    </source>
</evidence>
<dbReference type="SMART" id="SM00382">
    <property type="entry name" value="AAA"/>
    <property type="match status" value="1"/>
</dbReference>
<dbReference type="InterPro" id="IPR014223">
    <property type="entry name" value="ABC_CydC/D"/>
</dbReference>
<dbReference type="Pfam" id="PF00005">
    <property type="entry name" value="ABC_tran"/>
    <property type="match status" value="1"/>
</dbReference>
<feature type="transmembrane region" description="Helical" evidence="7">
    <location>
        <begin position="30"/>
        <end position="56"/>
    </location>
</feature>
<keyword evidence="6 7" id="KW-0472">Membrane</keyword>
<feature type="domain" description="ABC transmembrane type-1" evidence="9">
    <location>
        <begin position="32"/>
        <end position="314"/>
    </location>
</feature>
<dbReference type="InterPro" id="IPR003439">
    <property type="entry name" value="ABC_transporter-like_ATP-bd"/>
</dbReference>
<dbReference type="Proteomes" id="UP001501251">
    <property type="component" value="Unassembled WGS sequence"/>
</dbReference>
<dbReference type="InterPro" id="IPR036640">
    <property type="entry name" value="ABC1_TM_sf"/>
</dbReference>
<evidence type="ECO:0000313" key="11">
    <source>
        <dbReference type="Proteomes" id="UP001501251"/>
    </source>
</evidence>
<evidence type="ECO:0000259" key="9">
    <source>
        <dbReference type="PROSITE" id="PS50929"/>
    </source>
</evidence>
<evidence type="ECO:0000313" key="10">
    <source>
        <dbReference type="EMBL" id="GAA4190154.1"/>
    </source>
</evidence>
<dbReference type="Gene3D" id="1.20.1560.10">
    <property type="entry name" value="ABC transporter type 1, transmembrane domain"/>
    <property type="match status" value="1"/>
</dbReference>
<dbReference type="RefSeq" id="WP_344918259.1">
    <property type="nucleotide sequence ID" value="NZ_BAABAQ010000004.1"/>
</dbReference>
<dbReference type="SUPFAM" id="SSF52540">
    <property type="entry name" value="P-loop containing nucleoside triphosphate hydrolases"/>
    <property type="match status" value="1"/>
</dbReference>
<dbReference type="PANTHER" id="PTHR24221:SF654">
    <property type="entry name" value="ATP-BINDING CASSETTE SUB-FAMILY B MEMBER 6"/>
    <property type="match status" value="1"/>
</dbReference>
<dbReference type="Gene3D" id="3.40.50.300">
    <property type="entry name" value="P-loop containing nucleotide triphosphate hydrolases"/>
    <property type="match status" value="1"/>
</dbReference>
<organism evidence="10 11">
    <name type="scientific">Streptosporangium oxazolinicum</name>
    <dbReference type="NCBI Taxonomy" id="909287"/>
    <lineage>
        <taxon>Bacteria</taxon>
        <taxon>Bacillati</taxon>
        <taxon>Actinomycetota</taxon>
        <taxon>Actinomycetes</taxon>
        <taxon>Streptosporangiales</taxon>
        <taxon>Streptosporangiaceae</taxon>
        <taxon>Streptosporangium</taxon>
    </lineage>
</organism>
<evidence type="ECO:0000256" key="3">
    <source>
        <dbReference type="ARBA" id="ARBA00022741"/>
    </source>
</evidence>
<keyword evidence="11" id="KW-1185">Reference proteome</keyword>
<dbReference type="NCBIfam" id="TIGR02868">
    <property type="entry name" value="CydC"/>
    <property type="match status" value="1"/>
</dbReference>
<proteinExistence type="predicted"/>
<feature type="transmembrane region" description="Helical" evidence="7">
    <location>
        <begin position="257"/>
        <end position="280"/>
    </location>
</feature>
<evidence type="ECO:0000256" key="7">
    <source>
        <dbReference type="SAM" id="Phobius"/>
    </source>
</evidence>
<accession>A0ABP8ATZ9</accession>
<evidence type="ECO:0000256" key="5">
    <source>
        <dbReference type="ARBA" id="ARBA00022989"/>
    </source>
</evidence>
<keyword evidence="5 7" id="KW-1133">Transmembrane helix</keyword>
<dbReference type="InterPro" id="IPR011527">
    <property type="entry name" value="ABC1_TM_dom"/>
</dbReference>
<dbReference type="PANTHER" id="PTHR24221">
    <property type="entry name" value="ATP-BINDING CASSETTE SUB-FAMILY B"/>
    <property type="match status" value="1"/>
</dbReference>
<dbReference type="PROSITE" id="PS50893">
    <property type="entry name" value="ABC_TRANSPORTER_2"/>
    <property type="match status" value="1"/>
</dbReference>
<dbReference type="PROSITE" id="PS50929">
    <property type="entry name" value="ABC_TM1F"/>
    <property type="match status" value="1"/>
</dbReference>
<dbReference type="PROSITE" id="PS00211">
    <property type="entry name" value="ABC_TRANSPORTER_1"/>
    <property type="match status" value="1"/>
</dbReference>
<feature type="transmembrane region" description="Helical" evidence="7">
    <location>
        <begin position="68"/>
        <end position="88"/>
    </location>
</feature>
<dbReference type="GO" id="GO:0005524">
    <property type="term" value="F:ATP binding"/>
    <property type="evidence" value="ECO:0007669"/>
    <property type="project" value="UniProtKB-KW"/>
</dbReference>
<feature type="transmembrane region" description="Helical" evidence="7">
    <location>
        <begin position="166"/>
        <end position="189"/>
    </location>
</feature>
<dbReference type="InterPro" id="IPR027417">
    <property type="entry name" value="P-loop_NTPase"/>
</dbReference>
<evidence type="ECO:0000256" key="4">
    <source>
        <dbReference type="ARBA" id="ARBA00022840"/>
    </source>
</evidence>